<keyword evidence="1" id="KW-1185">Reference proteome</keyword>
<dbReference type="Proteomes" id="UP000694863">
    <property type="component" value="Unplaced"/>
</dbReference>
<sequence>MSLTRVHGDPGATTAAPLAEEGEVTSGLQALAVEDTGGPPTKVTTAREQREGDREEAKREGPGAQEAQEEAPRAAGGEEPAEGEAEDWCVPCSDEEVELPAHGPAWTPPPAEIRRLYELLAAQGTLELQAEILPRRAPTPEAPSEEERSDEEPEPKEEEEEKPHVPTEFDFDDEPMTPKDSLIDRRRTPGTGSSARSQKREARLDKVLSDMKRHKKLEEQILRTGRDLFSLDSEDPSPSSSPLRASGSSLFPRQRKY</sequence>
<proteinExistence type="predicted"/>
<gene>
    <name evidence="2" type="primary">PAGR1</name>
</gene>
<protein>
    <submittedName>
        <fullName evidence="2">PAXIP1-associated glutamate-rich protein 1 isoform X1</fullName>
    </submittedName>
</protein>
<organism evidence="1 2">
    <name type="scientific">Echinops telfairi</name>
    <name type="common">Lesser hedgehog tenrec</name>
    <dbReference type="NCBI Taxonomy" id="9371"/>
    <lineage>
        <taxon>Eukaryota</taxon>
        <taxon>Metazoa</taxon>
        <taxon>Chordata</taxon>
        <taxon>Craniata</taxon>
        <taxon>Vertebrata</taxon>
        <taxon>Euteleostomi</taxon>
        <taxon>Mammalia</taxon>
        <taxon>Eutheria</taxon>
        <taxon>Afrotheria</taxon>
        <taxon>Tenrecidae</taxon>
        <taxon>Tenrecinae</taxon>
        <taxon>Echinops</taxon>
    </lineage>
</organism>
<dbReference type="RefSeq" id="XP_045141271.1">
    <property type="nucleotide sequence ID" value="XM_045285336.1"/>
</dbReference>
<evidence type="ECO:0000313" key="2">
    <source>
        <dbReference type="RefSeq" id="XP_045141271.1"/>
    </source>
</evidence>
<reference evidence="2" key="1">
    <citation type="submission" date="2025-08" db="UniProtKB">
        <authorList>
            <consortium name="RefSeq"/>
        </authorList>
    </citation>
    <scope>IDENTIFICATION</scope>
</reference>
<evidence type="ECO:0000313" key="1">
    <source>
        <dbReference type="Proteomes" id="UP000694863"/>
    </source>
</evidence>
<accession>A0AC55CP25</accession>
<name>A0AC55CP25_ECHTE</name>